<name>A0ACB8BPJ8_9AGAM</name>
<comment type="caution">
    <text evidence="1">The sequence shown here is derived from an EMBL/GenBank/DDBJ whole genome shotgun (WGS) entry which is preliminary data.</text>
</comment>
<accession>A0ACB8BPJ8</accession>
<proteinExistence type="predicted"/>
<dbReference type="EMBL" id="MU266360">
    <property type="protein sequence ID" value="KAH7927835.1"/>
    <property type="molecule type" value="Genomic_DNA"/>
</dbReference>
<organism evidence="1 2">
    <name type="scientific">Leucogyrophana mollusca</name>
    <dbReference type="NCBI Taxonomy" id="85980"/>
    <lineage>
        <taxon>Eukaryota</taxon>
        <taxon>Fungi</taxon>
        <taxon>Dikarya</taxon>
        <taxon>Basidiomycota</taxon>
        <taxon>Agaricomycotina</taxon>
        <taxon>Agaricomycetes</taxon>
        <taxon>Agaricomycetidae</taxon>
        <taxon>Boletales</taxon>
        <taxon>Boletales incertae sedis</taxon>
        <taxon>Leucogyrophana</taxon>
    </lineage>
</organism>
<keyword evidence="2" id="KW-1185">Reference proteome</keyword>
<reference evidence="1" key="1">
    <citation type="journal article" date="2021" name="New Phytol.">
        <title>Evolutionary innovations through gain and loss of genes in the ectomycorrhizal Boletales.</title>
        <authorList>
            <person name="Wu G."/>
            <person name="Miyauchi S."/>
            <person name="Morin E."/>
            <person name="Kuo A."/>
            <person name="Drula E."/>
            <person name="Varga T."/>
            <person name="Kohler A."/>
            <person name="Feng B."/>
            <person name="Cao Y."/>
            <person name="Lipzen A."/>
            <person name="Daum C."/>
            <person name="Hundley H."/>
            <person name="Pangilinan J."/>
            <person name="Johnson J."/>
            <person name="Barry K."/>
            <person name="LaButti K."/>
            <person name="Ng V."/>
            <person name="Ahrendt S."/>
            <person name="Min B."/>
            <person name="Choi I.G."/>
            <person name="Park H."/>
            <person name="Plett J.M."/>
            <person name="Magnuson J."/>
            <person name="Spatafora J.W."/>
            <person name="Nagy L.G."/>
            <person name="Henrissat B."/>
            <person name="Grigoriev I.V."/>
            <person name="Yang Z.L."/>
            <person name="Xu J."/>
            <person name="Martin F.M."/>
        </authorList>
    </citation>
    <scope>NUCLEOTIDE SEQUENCE</scope>
    <source>
        <strain evidence="1">KUC20120723A-06</strain>
    </source>
</reference>
<protein>
    <submittedName>
        <fullName evidence="1">Uncharacterized protein</fullName>
    </submittedName>
</protein>
<evidence type="ECO:0000313" key="1">
    <source>
        <dbReference type="EMBL" id="KAH7927835.1"/>
    </source>
</evidence>
<dbReference type="Proteomes" id="UP000790709">
    <property type="component" value="Unassembled WGS sequence"/>
</dbReference>
<sequence length="148" mass="15742">MKLFSLVALASVFASSALAQSIQIGAPADWSSVLPGESVVVQVDRPNFNSQASEVAVVIAIFPCFSDPPLSCPAFERDGVGEILYNGPYNPQYPSPNPDNEPPQQNFTVTIPSGIKTGPAVFSVTHFSFTGANNFPLLESKNITLVVQ</sequence>
<gene>
    <name evidence="1" type="ORF">BV22DRAFT_1006033</name>
</gene>
<evidence type="ECO:0000313" key="2">
    <source>
        <dbReference type="Proteomes" id="UP000790709"/>
    </source>
</evidence>